<comment type="caution">
    <text evidence="2">The sequence shown here is derived from an EMBL/GenBank/DDBJ whole genome shotgun (WGS) entry which is preliminary data.</text>
</comment>
<dbReference type="Pfam" id="PF13716">
    <property type="entry name" value="CRAL_TRIO_2"/>
    <property type="match status" value="1"/>
</dbReference>
<dbReference type="SUPFAM" id="SSF52087">
    <property type="entry name" value="CRAL/TRIO domain"/>
    <property type="match status" value="1"/>
</dbReference>
<sequence length="62" mass="7299">LKKNLKMFIIVHPSWFIRTLLGLTRPFISSKFCSKIKYVHSLQELGEIIPMEYVHIPPSIMK</sequence>
<evidence type="ECO:0000313" key="2">
    <source>
        <dbReference type="EMBL" id="MEQ2210755.1"/>
    </source>
</evidence>
<proteinExistence type="predicted"/>
<dbReference type="PANTHER" id="PTHR12112">
    <property type="entry name" value="BNIP - RELATED"/>
    <property type="match status" value="1"/>
</dbReference>
<evidence type="ECO:0000259" key="1">
    <source>
        <dbReference type="PROSITE" id="PS50191"/>
    </source>
</evidence>
<keyword evidence="3" id="KW-1185">Reference proteome</keyword>
<gene>
    <name evidence="2" type="primary">PRUNE2</name>
    <name evidence="2" type="ORF">XENOCAPTIV_018777</name>
</gene>
<organism evidence="2 3">
    <name type="scientific">Xenoophorus captivus</name>
    <dbReference type="NCBI Taxonomy" id="1517983"/>
    <lineage>
        <taxon>Eukaryota</taxon>
        <taxon>Metazoa</taxon>
        <taxon>Chordata</taxon>
        <taxon>Craniata</taxon>
        <taxon>Vertebrata</taxon>
        <taxon>Euteleostomi</taxon>
        <taxon>Actinopterygii</taxon>
        <taxon>Neopterygii</taxon>
        <taxon>Teleostei</taxon>
        <taxon>Neoteleostei</taxon>
        <taxon>Acanthomorphata</taxon>
        <taxon>Ovalentaria</taxon>
        <taxon>Atherinomorphae</taxon>
        <taxon>Cyprinodontiformes</taxon>
        <taxon>Goodeidae</taxon>
        <taxon>Xenoophorus</taxon>
    </lineage>
</organism>
<feature type="domain" description="CRAL-TRIO" evidence="1">
    <location>
        <begin position="1"/>
        <end position="62"/>
    </location>
</feature>
<dbReference type="InterPro" id="IPR036865">
    <property type="entry name" value="CRAL-TRIO_dom_sf"/>
</dbReference>
<dbReference type="EMBL" id="JAHRIN010054363">
    <property type="protein sequence ID" value="MEQ2210755.1"/>
    <property type="molecule type" value="Genomic_DNA"/>
</dbReference>
<name>A0ABV0RRR7_9TELE</name>
<feature type="non-terminal residue" evidence="2">
    <location>
        <position position="1"/>
    </location>
</feature>
<dbReference type="Gene3D" id="3.40.525.10">
    <property type="entry name" value="CRAL-TRIO lipid binding domain"/>
    <property type="match status" value="1"/>
</dbReference>
<reference evidence="2 3" key="1">
    <citation type="submission" date="2021-06" db="EMBL/GenBank/DDBJ databases">
        <authorList>
            <person name="Palmer J.M."/>
        </authorList>
    </citation>
    <scope>NUCLEOTIDE SEQUENCE [LARGE SCALE GENOMIC DNA]</scope>
    <source>
        <strain evidence="2 3">XC_2019</strain>
        <tissue evidence="2">Muscle</tissue>
    </source>
</reference>
<evidence type="ECO:0000313" key="3">
    <source>
        <dbReference type="Proteomes" id="UP001434883"/>
    </source>
</evidence>
<protein>
    <submittedName>
        <fullName evidence="2">Protein prune 2</fullName>
    </submittedName>
</protein>
<dbReference type="PROSITE" id="PS50191">
    <property type="entry name" value="CRAL_TRIO"/>
    <property type="match status" value="1"/>
</dbReference>
<dbReference type="PANTHER" id="PTHR12112:SF9">
    <property type="entry name" value="CAYTAXIN"/>
    <property type="match status" value="1"/>
</dbReference>
<accession>A0ABV0RRR7</accession>
<dbReference type="Proteomes" id="UP001434883">
    <property type="component" value="Unassembled WGS sequence"/>
</dbReference>
<dbReference type="InterPro" id="IPR001251">
    <property type="entry name" value="CRAL-TRIO_dom"/>
</dbReference>